<evidence type="ECO:0000256" key="1">
    <source>
        <dbReference type="ARBA" id="ARBA00022857"/>
    </source>
</evidence>
<dbReference type="CDD" id="cd05259">
    <property type="entry name" value="PCBER_SDR_a"/>
    <property type="match status" value="1"/>
</dbReference>
<accession>A0ABR0SYJ5</accession>
<dbReference type="Pfam" id="PF05368">
    <property type="entry name" value="NmrA"/>
    <property type="match status" value="1"/>
</dbReference>
<protein>
    <recommendedName>
        <fullName evidence="3">NmrA-like domain-containing protein</fullName>
    </recommendedName>
</protein>
<keyword evidence="5" id="KW-1185">Reference proteome</keyword>
<dbReference type="Gene3D" id="3.90.25.10">
    <property type="entry name" value="UDP-galactose 4-epimerase, domain 1"/>
    <property type="match status" value="1"/>
</dbReference>
<feature type="domain" description="NmrA-like" evidence="3">
    <location>
        <begin position="6"/>
        <end position="237"/>
    </location>
</feature>
<dbReference type="PANTHER" id="PTHR47706:SF9">
    <property type="entry name" value="NMRA-LIKE DOMAIN-CONTAINING PROTEIN-RELATED"/>
    <property type="match status" value="1"/>
</dbReference>
<dbReference type="InterPro" id="IPR008030">
    <property type="entry name" value="NmrA-like"/>
</dbReference>
<keyword evidence="1" id="KW-0521">NADP</keyword>
<dbReference type="Gene3D" id="3.40.50.720">
    <property type="entry name" value="NAD(P)-binding Rossmann-like Domain"/>
    <property type="match status" value="1"/>
</dbReference>
<comment type="caution">
    <text evidence="4">The sequence shown here is derived from an EMBL/GenBank/DDBJ whole genome shotgun (WGS) entry which is preliminary data.</text>
</comment>
<organism evidence="4 5">
    <name type="scientific">Cladobotryum mycophilum</name>
    <dbReference type="NCBI Taxonomy" id="491253"/>
    <lineage>
        <taxon>Eukaryota</taxon>
        <taxon>Fungi</taxon>
        <taxon>Dikarya</taxon>
        <taxon>Ascomycota</taxon>
        <taxon>Pezizomycotina</taxon>
        <taxon>Sordariomycetes</taxon>
        <taxon>Hypocreomycetidae</taxon>
        <taxon>Hypocreales</taxon>
        <taxon>Hypocreaceae</taxon>
        <taxon>Cladobotryum</taxon>
    </lineage>
</organism>
<sequence>MSTTFKNVAVLGASGNLGPYFLSALKEAGFNVIAVVRTSSKATFPADVEVRKSDYTFDSLVSIFKGQDALVSPIAASDLAVQKTIIDAAIAAGVKRILPSEFGGDTSLQGLAKHLPFASSKKDIFTYLKSKESQGISWTTVYTGIFLDWLGQALELGQGIIGFDLDNFKATRFDSGEERSDSTNIATVAKAVVAILQNADLTHNQQVYVHSHRLTQNQVIAAIERIAGKKLNISEASSLELAEQGRAEMARGELRSGSLNLVTAAIYAPWGFADFGGRSVAWNEALGLPEEDLDATIERVLKNKKII</sequence>
<dbReference type="PANTHER" id="PTHR47706">
    <property type="entry name" value="NMRA-LIKE FAMILY PROTEIN"/>
    <property type="match status" value="1"/>
</dbReference>
<proteinExistence type="predicted"/>
<dbReference type="EMBL" id="JAVFKD010000002">
    <property type="protein sequence ID" value="KAK5996947.1"/>
    <property type="molecule type" value="Genomic_DNA"/>
</dbReference>
<reference evidence="4 5" key="1">
    <citation type="submission" date="2024-01" db="EMBL/GenBank/DDBJ databases">
        <title>Complete genome of Cladobotryum mycophilum ATHUM6906.</title>
        <authorList>
            <person name="Christinaki A.C."/>
            <person name="Myridakis A.I."/>
            <person name="Kouvelis V.N."/>
        </authorList>
    </citation>
    <scope>NUCLEOTIDE SEQUENCE [LARGE SCALE GENOMIC DNA]</scope>
    <source>
        <strain evidence="4 5">ATHUM6906</strain>
    </source>
</reference>
<evidence type="ECO:0000313" key="4">
    <source>
        <dbReference type="EMBL" id="KAK5996947.1"/>
    </source>
</evidence>
<evidence type="ECO:0000313" key="5">
    <source>
        <dbReference type="Proteomes" id="UP001338125"/>
    </source>
</evidence>
<dbReference type="InterPro" id="IPR045312">
    <property type="entry name" value="PCBER-like"/>
</dbReference>
<gene>
    <name evidence="4" type="ORF">PT974_02295</name>
</gene>
<evidence type="ECO:0000256" key="2">
    <source>
        <dbReference type="ARBA" id="ARBA00023002"/>
    </source>
</evidence>
<dbReference type="SUPFAM" id="SSF51735">
    <property type="entry name" value="NAD(P)-binding Rossmann-fold domains"/>
    <property type="match status" value="1"/>
</dbReference>
<dbReference type="Proteomes" id="UP001338125">
    <property type="component" value="Unassembled WGS sequence"/>
</dbReference>
<keyword evidence="2" id="KW-0560">Oxidoreductase</keyword>
<dbReference type="InterPro" id="IPR036291">
    <property type="entry name" value="NAD(P)-bd_dom_sf"/>
</dbReference>
<evidence type="ECO:0000259" key="3">
    <source>
        <dbReference type="Pfam" id="PF05368"/>
    </source>
</evidence>
<dbReference type="InterPro" id="IPR051609">
    <property type="entry name" value="NmrA/Isoflavone_reductase-like"/>
</dbReference>
<name>A0ABR0SYJ5_9HYPO</name>